<feature type="region of interest" description="Disordered" evidence="2">
    <location>
        <begin position="72"/>
        <end position="98"/>
    </location>
</feature>
<dbReference type="Proteomes" id="UP000316096">
    <property type="component" value="Unassembled WGS sequence"/>
</dbReference>
<dbReference type="GO" id="GO:0005886">
    <property type="term" value="C:plasma membrane"/>
    <property type="evidence" value="ECO:0007669"/>
    <property type="project" value="UniProtKB-SubCell"/>
</dbReference>
<dbReference type="Pfam" id="PF01809">
    <property type="entry name" value="YidD"/>
    <property type="match status" value="1"/>
</dbReference>
<keyword evidence="1" id="KW-1003">Cell membrane</keyword>
<comment type="similarity">
    <text evidence="1">Belongs to the UPF0161 family.</text>
</comment>
<dbReference type="SMART" id="SM01234">
    <property type="entry name" value="Haemolytic"/>
    <property type="match status" value="1"/>
</dbReference>
<reference evidence="3 4" key="1">
    <citation type="submission" date="2019-06" db="EMBL/GenBank/DDBJ databases">
        <title>Sequencing the genomes of 1000 actinobacteria strains.</title>
        <authorList>
            <person name="Klenk H.-P."/>
        </authorList>
    </citation>
    <scope>NUCLEOTIDE SEQUENCE [LARGE SCALE GENOMIC DNA]</scope>
    <source>
        <strain evidence="3 4">DSM 102200</strain>
    </source>
</reference>
<dbReference type="InterPro" id="IPR002696">
    <property type="entry name" value="Membr_insert_effic_factor_YidD"/>
</dbReference>
<comment type="caution">
    <text evidence="3">The sequence shown here is derived from an EMBL/GenBank/DDBJ whole genome shotgun (WGS) entry which is preliminary data.</text>
</comment>
<organism evidence="3 4">
    <name type="scientific">Actinoallomurus bryophytorum</name>
    <dbReference type="NCBI Taxonomy" id="1490222"/>
    <lineage>
        <taxon>Bacteria</taxon>
        <taxon>Bacillati</taxon>
        <taxon>Actinomycetota</taxon>
        <taxon>Actinomycetes</taxon>
        <taxon>Streptosporangiales</taxon>
        <taxon>Thermomonosporaceae</taxon>
        <taxon>Actinoallomurus</taxon>
    </lineage>
</organism>
<dbReference type="OrthoDB" id="9801753at2"/>
<gene>
    <name evidence="3" type="ORF">FB559_3133</name>
</gene>
<keyword evidence="4" id="KW-1185">Reference proteome</keyword>
<dbReference type="RefSeq" id="WP_141956262.1">
    <property type="nucleotide sequence ID" value="NZ_VFOZ01000001.1"/>
</dbReference>
<dbReference type="NCBIfam" id="TIGR00278">
    <property type="entry name" value="membrane protein insertion efficiency factor YidD"/>
    <property type="match status" value="1"/>
</dbReference>
<dbReference type="AlphaFoldDB" id="A0A543CKB7"/>
<dbReference type="PANTHER" id="PTHR33383">
    <property type="entry name" value="MEMBRANE PROTEIN INSERTION EFFICIENCY FACTOR-RELATED"/>
    <property type="match status" value="1"/>
</dbReference>
<proteinExistence type="inferred from homology"/>
<evidence type="ECO:0000313" key="3">
    <source>
        <dbReference type="EMBL" id="TQL97542.1"/>
    </source>
</evidence>
<dbReference type="EMBL" id="VFOZ01000001">
    <property type="protein sequence ID" value="TQL97542.1"/>
    <property type="molecule type" value="Genomic_DNA"/>
</dbReference>
<dbReference type="HAMAP" id="MF_00386">
    <property type="entry name" value="UPF0161_YidD"/>
    <property type="match status" value="1"/>
</dbReference>
<comment type="subcellular location">
    <subcellularLocation>
        <location evidence="1">Cell membrane</location>
        <topology evidence="1">Peripheral membrane protein</topology>
        <orientation evidence="1">Cytoplasmic side</orientation>
    </subcellularLocation>
</comment>
<evidence type="ECO:0000256" key="1">
    <source>
        <dbReference type="HAMAP-Rule" id="MF_00386"/>
    </source>
</evidence>
<name>A0A543CKB7_9ACTN</name>
<dbReference type="PANTHER" id="PTHR33383:SF1">
    <property type="entry name" value="MEMBRANE PROTEIN INSERTION EFFICIENCY FACTOR-RELATED"/>
    <property type="match status" value="1"/>
</dbReference>
<keyword evidence="1" id="KW-0472">Membrane</keyword>
<comment type="function">
    <text evidence="1">Could be involved in insertion of integral membrane proteins into the membrane.</text>
</comment>
<protein>
    <recommendedName>
        <fullName evidence="1">Putative membrane protein insertion efficiency factor</fullName>
    </recommendedName>
</protein>
<accession>A0A543CKB7</accession>
<sequence>MTAKPTPVARALMLPIVFYRRFISPLFGPVCRYQPTCSTYALKALRTHGALRGGWLAVRRIARCHPFHAGGYDPVPPRRGEAPSDLTPPQGGTVIGEH</sequence>
<evidence type="ECO:0000313" key="4">
    <source>
        <dbReference type="Proteomes" id="UP000316096"/>
    </source>
</evidence>
<evidence type="ECO:0000256" key="2">
    <source>
        <dbReference type="SAM" id="MobiDB-lite"/>
    </source>
</evidence>